<sequence length="86" mass="10078">MKAITREHLANMDENLMDFRQLAKVLQCIGERSVDIRQLAKVSQCIGERSVDIRQWRKSDLRNSYWRRSGYSLVSNPDIESHSILD</sequence>
<comment type="caution">
    <text evidence="1">The sequence shown here is derived from an EMBL/GenBank/DDBJ whole genome shotgun (WGS) entry which is preliminary data.</text>
</comment>
<evidence type="ECO:0000313" key="1">
    <source>
        <dbReference type="EMBL" id="CAF1691377.1"/>
    </source>
</evidence>
<evidence type="ECO:0000313" key="2">
    <source>
        <dbReference type="Proteomes" id="UP000663828"/>
    </source>
</evidence>
<name>A0A816HQB5_ADIRI</name>
<dbReference type="Proteomes" id="UP000663828">
    <property type="component" value="Unassembled WGS sequence"/>
</dbReference>
<keyword evidence="2" id="KW-1185">Reference proteome</keyword>
<reference evidence="1" key="1">
    <citation type="submission" date="2021-02" db="EMBL/GenBank/DDBJ databases">
        <authorList>
            <person name="Nowell W R."/>
        </authorList>
    </citation>
    <scope>NUCLEOTIDE SEQUENCE</scope>
</reference>
<proteinExistence type="predicted"/>
<dbReference type="EMBL" id="CAJNOR010021518">
    <property type="protein sequence ID" value="CAF1691377.1"/>
    <property type="molecule type" value="Genomic_DNA"/>
</dbReference>
<dbReference type="AlphaFoldDB" id="A0A816HQB5"/>
<gene>
    <name evidence="1" type="ORF">XAT740_LOCUS64165</name>
</gene>
<protein>
    <submittedName>
        <fullName evidence="1">Uncharacterized protein</fullName>
    </submittedName>
</protein>
<organism evidence="1 2">
    <name type="scientific">Adineta ricciae</name>
    <name type="common">Rotifer</name>
    <dbReference type="NCBI Taxonomy" id="249248"/>
    <lineage>
        <taxon>Eukaryota</taxon>
        <taxon>Metazoa</taxon>
        <taxon>Spiralia</taxon>
        <taxon>Gnathifera</taxon>
        <taxon>Rotifera</taxon>
        <taxon>Eurotatoria</taxon>
        <taxon>Bdelloidea</taxon>
        <taxon>Adinetida</taxon>
        <taxon>Adinetidae</taxon>
        <taxon>Adineta</taxon>
    </lineage>
</organism>
<accession>A0A816HQB5</accession>